<sequence>MSSDLVPTPYFYAESLKSRFTASLARAWRTGLISDEEYRQLKILLDSPESEAFRGSGLRVDRLVSGDDLLICDELAGALLISSAESGTSVVYLDTLLYGLERFDDRIALLNALESYTPADHKPAFECELIEGDLFGPRMGAIIDQQVARLRDLAAHLQDMPSLQWALTQAVREHTDTLLPDVASDLSLPQVQWFAADKGSSTLSACNQTLVQAATDVLISQPAPFSRRLYLRSNGQVIDATHDKRYDKLLSDAVSGLTPVYERLLSGYWQQPNFWGQTRRMLAAHGLAGGFRQALLKGLHGGSLLAEEFAHLSSVLDPVASRREPSVTGKRLALVIKDRPPLKLVGLILLAGTPLPDLVIYCALHGVRRFATLKALADHYATAAGRDELQFHVSLNDQALLNTDGDLKVETYEIEQPLFADAVEAIIGLQKRNLGFVLAGTFSDADSAAAHIDDALDVRHLIDCRLASFDTSGRWLRAPVAFARHWPPASPPAKVLTPSNPPPPALPWIARIEELEKTLQWLDGTHVDLGECAGQMLDEYLAMFAEPSLNAKSIGVRWPDAASLNDESNEVGSDVQASNQSSIPQTLVDLMLDKLSGYRAQPIPQSAAIVRVLPGPAQPEALPILATDFINLMLERVSSRVVGVFLSRLWQRYSGPLRSAHQQIIPVNVAKRFLEDVLRQQCELSQRMHKAERPVLKMLEQALNYPVRSMRLPQGDEQVEVYSVYLERDSEQAPALLSNCFILHRPLHSHEHVLYWSALSGIEVLKSFGALKDRLNRRLAAGSSREYWLGLLSEPERSQIRTYLELPDHAPLGLQFNRIDSDFVDALLHIEYQRQYSNVQQALSRAVRSSMSAQMLKRLTRVAVDDERMSRALSTVSVAAHSQTLQSMLPPWLSDASLDDLSTYVRLLERHYQSDDPNTVFLPGLPSLQGFARAQLINRLNADYPNQLPDPDRIMVTFTQYVPALVPTGETPSSVAAATVVSSETLTEFALNHFSNVAGAVLVIKLLDDLPIPQFIPPGYLKSLVRTLDVGQQYRNLLMTKMVADSPDYQLGRSRFMAKIPARMLLLAFEMKLQKQLSADAWGYLQHLLDMPDGLARQPTLGQQATLRPMLLLAASGLRPDPVPGVYLIGPRDESKGPIIVHAVFNEAFTFKEYASKAQLLLDLQTPGDLQTLVLGRIDPVLRKRYDHGGFREPHIPWSTEGYMDGPTETPGPVRLVGEPVSGNVLQFLFDQTLKVLEDICRKQTVTTAEDDWKSLVRLMRLGAEQVLSFVPGKIGLLLAAWQSHTLFEASAVSAYARHWGKALSEFTAALGVLVVSRRNVESELAIHVSPPQEPPVVELGQQDYSWSSFSWRIQPDSPQAWWPRTRAGESPAS</sequence>
<comment type="caution">
    <text evidence="2">The sequence shown here is derived from an EMBL/GenBank/DDBJ whole genome shotgun (WGS) entry which is preliminary data.</text>
</comment>
<dbReference type="Proteomes" id="UP000028631">
    <property type="component" value="Unassembled WGS sequence"/>
</dbReference>
<dbReference type="OrthoDB" id="7032306at2"/>
<accession>A0A085V3P7</accession>
<gene>
    <name evidence="2" type="ORF">IV01_25560</name>
</gene>
<feature type="domain" description="Dermonecrotic toxin N-terminal" evidence="1">
    <location>
        <begin position="923"/>
        <end position="1161"/>
    </location>
</feature>
<evidence type="ECO:0000259" key="1">
    <source>
        <dbReference type="Pfam" id="PF20178"/>
    </source>
</evidence>
<dbReference type="InterPro" id="IPR046673">
    <property type="entry name" value="ToxA_N"/>
</dbReference>
<name>A0A085V3P7_PSESX</name>
<keyword evidence="3" id="KW-1185">Reference proteome</keyword>
<organism evidence="2 3">
    <name type="scientific">Pseudomonas syringae</name>
    <dbReference type="NCBI Taxonomy" id="317"/>
    <lineage>
        <taxon>Bacteria</taxon>
        <taxon>Pseudomonadati</taxon>
        <taxon>Pseudomonadota</taxon>
        <taxon>Gammaproteobacteria</taxon>
        <taxon>Pseudomonadales</taxon>
        <taxon>Pseudomonadaceae</taxon>
        <taxon>Pseudomonas</taxon>
    </lineage>
</organism>
<dbReference type="EMBL" id="JPQU01000109">
    <property type="protein sequence ID" value="KFE50060.1"/>
    <property type="molecule type" value="Genomic_DNA"/>
</dbReference>
<evidence type="ECO:0000313" key="3">
    <source>
        <dbReference type="Proteomes" id="UP000028631"/>
    </source>
</evidence>
<protein>
    <recommendedName>
        <fullName evidence="1">Dermonecrotic toxin N-terminal domain-containing protein</fullName>
    </recommendedName>
</protein>
<evidence type="ECO:0000313" key="2">
    <source>
        <dbReference type="EMBL" id="KFE50060.1"/>
    </source>
</evidence>
<dbReference type="PATRIC" id="fig|317.175.peg.5328"/>
<proteinExistence type="predicted"/>
<dbReference type="RefSeq" id="WP_032631888.1">
    <property type="nucleotide sequence ID" value="NZ_JPQU01000109.1"/>
</dbReference>
<reference evidence="2 3" key="1">
    <citation type="submission" date="2014-07" db="EMBL/GenBank/DDBJ databases">
        <title>Draft Genome Sequences of Environmental Pseudomonas syringae strains.</title>
        <authorList>
            <person name="Baltrus D.A."/>
            <person name="Berge O."/>
            <person name="Morris C."/>
        </authorList>
    </citation>
    <scope>NUCLEOTIDE SEQUENCE [LARGE SCALE GENOMIC DNA]</scope>
    <source>
        <strain evidence="2 3">GAW0119</strain>
    </source>
</reference>
<dbReference type="Pfam" id="PF20178">
    <property type="entry name" value="ToxA_N"/>
    <property type="match status" value="1"/>
</dbReference>